<proteinExistence type="predicted"/>
<accession>A0ABV5FBM0</accession>
<dbReference type="InterPro" id="IPR050330">
    <property type="entry name" value="Bact_OuterMem_StrucFunc"/>
</dbReference>
<comment type="subcellular location">
    <subcellularLocation>
        <location evidence="1">Cell outer membrane</location>
    </subcellularLocation>
</comment>
<dbReference type="Pfam" id="PF00691">
    <property type="entry name" value="OmpA"/>
    <property type="match status" value="2"/>
</dbReference>
<dbReference type="InterPro" id="IPR006665">
    <property type="entry name" value="OmpA-like"/>
</dbReference>
<evidence type="ECO:0000256" key="3">
    <source>
        <dbReference type="ARBA" id="ARBA00023237"/>
    </source>
</evidence>
<dbReference type="SUPFAM" id="SSF103088">
    <property type="entry name" value="OmpA-like"/>
    <property type="match status" value="2"/>
</dbReference>
<evidence type="ECO:0000256" key="4">
    <source>
        <dbReference type="PROSITE-ProRule" id="PRU00473"/>
    </source>
</evidence>
<dbReference type="InterPro" id="IPR036737">
    <property type="entry name" value="OmpA-like_sf"/>
</dbReference>
<feature type="domain" description="OmpA-like" evidence="5">
    <location>
        <begin position="15"/>
        <end position="135"/>
    </location>
</feature>
<organism evidence="6 7">
    <name type="scientific">Mariniflexile ostreae</name>
    <dbReference type="NCBI Taxonomy" id="1520892"/>
    <lineage>
        <taxon>Bacteria</taxon>
        <taxon>Pseudomonadati</taxon>
        <taxon>Bacteroidota</taxon>
        <taxon>Flavobacteriia</taxon>
        <taxon>Flavobacteriales</taxon>
        <taxon>Flavobacteriaceae</taxon>
        <taxon>Mariniflexile</taxon>
    </lineage>
</organism>
<dbReference type="PRINTS" id="PR01021">
    <property type="entry name" value="OMPADOMAIN"/>
</dbReference>
<reference evidence="6 7" key="1">
    <citation type="submission" date="2024-09" db="EMBL/GenBank/DDBJ databases">
        <authorList>
            <person name="Sun Q."/>
            <person name="Mori K."/>
        </authorList>
    </citation>
    <scope>NUCLEOTIDE SEQUENCE [LARGE SCALE GENOMIC DNA]</scope>
    <source>
        <strain evidence="6 7">CECT 8622</strain>
    </source>
</reference>
<keyword evidence="2 4" id="KW-0472">Membrane</keyword>
<dbReference type="CDD" id="cd07185">
    <property type="entry name" value="OmpA_C-like"/>
    <property type="match status" value="1"/>
</dbReference>
<evidence type="ECO:0000313" key="7">
    <source>
        <dbReference type="Proteomes" id="UP001589585"/>
    </source>
</evidence>
<comment type="caution">
    <text evidence="6">The sequence shown here is derived from an EMBL/GenBank/DDBJ whole genome shotgun (WGS) entry which is preliminary data.</text>
</comment>
<dbReference type="PROSITE" id="PS51123">
    <property type="entry name" value="OMPA_2"/>
    <property type="match status" value="1"/>
</dbReference>
<evidence type="ECO:0000313" key="6">
    <source>
        <dbReference type="EMBL" id="MFB9056829.1"/>
    </source>
</evidence>
<evidence type="ECO:0000256" key="1">
    <source>
        <dbReference type="ARBA" id="ARBA00004442"/>
    </source>
</evidence>
<gene>
    <name evidence="6" type="ORF">ACFFU9_08755</name>
</gene>
<protein>
    <submittedName>
        <fullName evidence="6">OmpA family protein</fullName>
    </submittedName>
</protein>
<evidence type="ECO:0000256" key="2">
    <source>
        <dbReference type="ARBA" id="ARBA00023136"/>
    </source>
</evidence>
<dbReference type="PANTHER" id="PTHR30329">
    <property type="entry name" value="STATOR ELEMENT OF FLAGELLAR MOTOR COMPLEX"/>
    <property type="match status" value="1"/>
</dbReference>
<dbReference type="InterPro" id="IPR006664">
    <property type="entry name" value="OMP_bac"/>
</dbReference>
<dbReference type="RefSeq" id="WP_379861028.1">
    <property type="nucleotide sequence ID" value="NZ_JBHMFC010000033.1"/>
</dbReference>
<evidence type="ECO:0000259" key="5">
    <source>
        <dbReference type="PROSITE" id="PS51123"/>
    </source>
</evidence>
<keyword evidence="7" id="KW-1185">Reference proteome</keyword>
<sequence length="285" mass="32584">MNKLIVFTICCCCNLIFSLKELTHDVYFDTDKHQVASYEENRLLTFISTLKTLEIASISIFGFCDDTGAANYNLILSQQRADAIKSIFSNHDINEALISNVDGKGQILLKKIEDINLLKTRGQNRKVSIIVKPKPPTPIRAENVHVVKNHIKSAVHLLKGDLKVGDTLTLENIYFTNGYSYPKAESKKTLEAIADILVKRNGIYFSIQGHVCCTPYTRDAVDKKTKKHNLSLARAKYIYDYFEKKGIDKKRMRYLGMRRKFPLGGDPKFDRRVELIITYIKDENL</sequence>
<keyword evidence="3" id="KW-0998">Cell outer membrane</keyword>
<name>A0ABV5FBM0_9FLAO</name>
<dbReference type="EMBL" id="JBHMFC010000033">
    <property type="protein sequence ID" value="MFB9056829.1"/>
    <property type="molecule type" value="Genomic_DNA"/>
</dbReference>
<dbReference type="PANTHER" id="PTHR30329:SF21">
    <property type="entry name" value="LIPOPROTEIN YIAD-RELATED"/>
    <property type="match status" value="1"/>
</dbReference>
<dbReference type="Gene3D" id="3.30.1330.60">
    <property type="entry name" value="OmpA-like domain"/>
    <property type="match status" value="2"/>
</dbReference>
<dbReference type="Proteomes" id="UP001589585">
    <property type="component" value="Unassembled WGS sequence"/>
</dbReference>